<dbReference type="Pfam" id="PF12796">
    <property type="entry name" value="Ank_2"/>
    <property type="match status" value="1"/>
</dbReference>
<keyword evidence="1" id="KW-0040">ANK repeat</keyword>
<dbReference type="Gene3D" id="1.25.40.20">
    <property type="entry name" value="Ankyrin repeat-containing domain"/>
    <property type="match status" value="1"/>
</dbReference>
<evidence type="ECO:0000313" key="2">
    <source>
        <dbReference type="EMBL" id="KAE8395297.1"/>
    </source>
</evidence>
<dbReference type="PROSITE" id="PS50088">
    <property type="entry name" value="ANK_REPEAT"/>
    <property type="match status" value="1"/>
</dbReference>
<sequence>MHLLHLPNELLQLIAGNLTIDQDLNALIQTHSRFYHLLETQLYEQNAHFGESSALAWAAAHGRIEIAKKCLRANADADTTGPLHKSNFKLNLRTCPSIILPSGYVYECGYPDNRRRSTPVMLAAVCGHVEILDLLVTHGADINRVIGDCT</sequence>
<dbReference type="EMBL" id="ML735219">
    <property type="protein sequence ID" value="KAE8395297.1"/>
    <property type="molecule type" value="Genomic_DNA"/>
</dbReference>
<dbReference type="InterPro" id="IPR002110">
    <property type="entry name" value="Ankyrin_rpt"/>
</dbReference>
<proteinExistence type="predicted"/>
<evidence type="ECO:0000256" key="1">
    <source>
        <dbReference type="PROSITE-ProRule" id="PRU00023"/>
    </source>
</evidence>
<reference evidence="2" key="1">
    <citation type="submission" date="2019-04" db="EMBL/GenBank/DDBJ databases">
        <title>Friends and foes A comparative genomics studyof 23 Aspergillus species from section Flavi.</title>
        <authorList>
            <consortium name="DOE Joint Genome Institute"/>
            <person name="Kjaerbolling I."/>
            <person name="Vesth T."/>
            <person name="Frisvad J.C."/>
            <person name="Nybo J.L."/>
            <person name="Theobald S."/>
            <person name="Kildgaard S."/>
            <person name="Isbrandt T."/>
            <person name="Kuo A."/>
            <person name="Sato A."/>
            <person name="Lyhne E.K."/>
            <person name="Kogle M.E."/>
            <person name="Wiebenga A."/>
            <person name="Kun R.S."/>
            <person name="Lubbers R.J."/>
            <person name="Makela M.R."/>
            <person name="Barry K."/>
            <person name="Chovatia M."/>
            <person name="Clum A."/>
            <person name="Daum C."/>
            <person name="Haridas S."/>
            <person name="He G."/>
            <person name="LaButti K."/>
            <person name="Lipzen A."/>
            <person name="Mondo S."/>
            <person name="Riley R."/>
            <person name="Salamov A."/>
            <person name="Simmons B.A."/>
            <person name="Magnuson J.K."/>
            <person name="Henrissat B."/>
            <person name="Mortensen U.H."/>
            <person name="Larsen T.O."/>
            <person name="Devries R.P."/>
            <person name="Grigoriev I.V."/>
            <person name="Machida M."/>
            <person name="Baker S.E."/>
            <person name="Andersen M.R."/>
        </authorList>
    </citation>
    <scope>NUCLEOTIDE SEQUENCE [LARGE SCALE GENOMIC DNA]</scope>
    <source>
        <strain evidence="2">IBT 14317</strain>
    </source>
</reference>
<dbReference type="AlphaFoldDB" id="A0A5N7CNH0"/>
<dbReference type="OrthoDB" id="341259at2759"/>
<name>A0A5N7CNH0_PETAA</name>
<organism evidence="2">
    <name type="scientific">Petromyces alliaceus</name>
    <name type="common">Aspergillus alliaceus</name>
    <dbReference type="NCBI Taxonomy" id="209559"/>
    <lineage>
        <taxon>Eukaryota</taxon>
        <taxon>Fungi</taxon>
        <taxon>Dikarya</taxon>
        <taxon>Ascomycota</taxon>
        <taxon>Pezizomycotina</taxon>
        <taxon>Eurotiomycetes</taxon>
        <taxon>Eurotiomycetidae</taxon>
        <taxon>Eurotiales</taxon>
        <taxon>Aspergillaceae</taxon>
        <taxon>Aspergillus</taxon>
        <taxon>Aspergillus subgen. Circumdati</taxon>
    </lineage>
</organism>
<dbReference type="SUPFAM" id="SSF48403">
    <property type="entry name" value="Ankyrin repeat"/>
    <property type="match status" value="1"/>
</dbReference>
<accession>A0A5N7CNH0</accession>
<dbReference type="PROSITE" id="PS50297">
    <property type="entry name" value="ANK_REP_REGION"/>
    <property type="match status" value="1"/>
</dbReference>
<gene>
    <name evidence="2" type="ORF">BDV23DRAFT_178818</name>
</gene>
<protein>
    <submittedName>
        <fullName evidence="2">Uncharacterized protein</fullName>
    </submittedName>
</protein>
<dbReference type="Proteomes" id="UP000326877">
    <property type="component" value="Unassembled WGS sequence"/>
</dbReference>
<dbReference type="InterPro" id="IPR036770">
    <property type="entry name" value="Ankyrin_rpt-contain_sf"/>
</dbReference>
<feature type="repeat" description="ANK" evidence="1">
    <location>
        <begin position="115"/>
        <end position="143"/>
    </location>
</feature>
<dbReference type="SMART" id="SM00248">
    <property type="entry name" value="ANK"/>
    <property type="match status" value="2"/>
</dbReference>